<dbReference type="Proteomes" id="UP000663848">
    <property type="component" value="Unassembled WGS sequence"/>
</dbReference>
<reference evidence="4" key="1">
    <citation type="submission" date="2021-02" db="EMBL/GenBank/DDBJ databases">
        <authorList>
            <person name="Nowell W R."/>
        </authorList>
    </citation>
    <scope>NUCLEOTIDE SEQUENCE</scope>
</reference>
<evidence type="ECO:0000313" key="2">
    <source>
        <dbReference type="EMBL" id="CAF3320025.1"/>
    </source>
</evidence>
<evidence type="ECO:0000313" key="5">
    <source>
        <dbReference type="EMBL" id="CAF4369938.1"/>
    </source>
</evidence>
<organism evidence="4 7">
    <name type="scientific">Rotaria socialis</name>
    <dbReference type="NCBI Taxonomy" id="392032"/>
    <lineage>
        <taxon>Eukaryota</taxon>
        <taxon>Metazoa</taxon>
        <taxon>Spiralia</taxon>
        <taxon>Gnathifera</taxon>
        <taxon>Rotifera</taxon>
        <taxon>Eurotatoria</taxon>
        <taxon>Bdelloidea</taxon>
        <taxon>Philodinida</taxon>
        <taxon>Philodinidae</taxon>
        <taxon>Rotaria</taxon>
    </lineage>
</organism>
<evidence type="ECO:0000313" key="3">
    <source>
        <dbReference type="EMBL" id="CAF4120725.1"/>
    </source>
</evidence>
<dbReference type="Proteomes" id="UP000663873">
    <property type="component" value="Unassembled WGS sequence"/>
</dbReference>
<dbReference type="Proteomes" id="UP000663851">
    <property type="component" value="Unassembled WGS sequence"/>
</dbReference>
<dbReference type="EMBL" id="CAJOBO010000365">
    <property type="protein sequence ID" value="CAF4202984.1"/>
    <property type="molecule type" value="Genomic_DNA"/>
</dbReference>
<dbReference type="EMBL" id="CAJOBR010000109">
    <property type="protein sequence ID" value="CAF4465730.1"/>
    <property type="molecule type" value="Genomic_DNA"/>
</dbReference>
<dbReference type="Proteomes" id="UP000663869">
    <property type="component" value="Unassembled WGS sequence"/>
</dbReference>
<sequence>MGVAKLIFYLILSCATIHAQWIIDKIPHGIIKPTDDYWVIKTNGAVTQPNFPAYIRFYNTRATNAEYEIDCSTSVKVLYYRQDIIFRTTDHTWINQDSYYITVDEGVLYSNNIANSSAYLDPTFWTFDIKIPFHSAFLHFTMIDSDSVMIISDDEQDINESRLYIDENVFDSVNCSGQQSSKSINTGNPFELDFILLTNLNRYQTRSCQTILTSNTSLLLKRNRSTFCQAEYFATTTKATNTEHFNDEEERILVAKKIKIEKLEF</sequence>
<name>A0A820BS88_9BILA</name>
<gene>
    <name evidence="2" type="ORF">FME351_LOCUS1266</name>
    <name evidence="4" type="ORF">HFQ381_LOCUS7589</name>
    <name evidence="6" type="ORF">QYT958_LOCUS1802</name>
    <name evidence="5" type="ORF">TSG867_LOCUS10812</name>
    <name evidence="3" type="ORF">UJA718_LOCUS1547</name>
</gene>
<evidence type="ECO:0000313" key="4">
    <source>
        <dbReference type="EMBL" id="CAF4202984.1"/>
    </source>
</evidence>
<keyword evidence="8" id="KW-1185">Reference proteome</keyword>
<comment type="caution">
    <text evidence="4">The sequence shown here is derived from an EMBL/GenBank/DDBJ whole genome shotgun (WGS) entry which is preliminary data.</text>
</comment>
<keyword evidence="1" id="KW-0732">Signal</keyword>
<dbReference type="EMBL" id="CAJNYU010000028">
    <property type="protein sequence ID" value="CAF3320025.1"/>
    <property type="molecule type" value="Genomic_DNA"/>
</dbReference>
<dbReference type="EMBL" id="CAJOBQ010000506">
    <property type="protein sequence ID" value="CAF4369938.1"/>
    <property type="molecule type" value="Genomic_DNA"/>
</dbReference>
<protein>
    <submittedName>
        <fullName evidence="4">Uncharacterized protein</fullName>
    </submittedName>
</protein>
<dbReference type="AlphaFoldDB" id="A0A820BS88"/>
<evidence type="ECO:0000313" key="6">
    <source>
        <dbReference type="EMBL" id="CAF4465730.1"/>
    </source>
</evidence>
<evidence type="ECO:0000313" key="8">
    <source>
        <dbReference type="Proteomes" id="UP000663873"/>
    </source>
</evidence>
<dbReference type="EMBL" id="CAJOBP010000093">
    <property type="protein sequence ID" value="CAF4120725.1"/>
    <property type="molecule type" value="Genomic_DNA"/>
</dbReference>
<feature type="signal peptide" evidence="1">
    <location>
        <begin position="1"/>
        <end position="19"/>
    </location>
</feature>
<accession>A0A820BS88</accession>
<proteinExistence type="predicted"/>
<feature type="chain" id="PRO_5036236586" evidence="1">
    <location>
        <begin position="20"/>
        <end position="265"/>
    </location>
</feature>
<evidence type="ECO:0000256" key="1">
    <source>
        <dbReference type="SAM" id="SignalP"/>
    </source>
</evidence>
<dbReference type="Proteomes" id="UP000663862">
    <property type="component" value="Unassembled WGS sequence"/>
</dbReference>
<evidence type="ECO:0000313" key="7">
    <source>
        <dbReference type="Proteomes" id="UP000663851"/>
    </source>
</evidence>